<gene>
    <name evidence="1" type="ORF">GURASL_09060</name>
</gene>
<name>A0ABM8EHN2_9BACT</name>
<evidence type="ECO:0000313" key="2">
    <source>
        <dbReference type="Proteomes" id="UP001317705"/>
    </source>
</evidence>
<keyword evidence="2" id="KW-1185">Reference proteome</keyword>
<sequence length="125" mass="13486">MGTYGRGCRWGMMAILIVTGLGGVMANPGSARGDEALVLKRTVPRREAGRLLNESVPQRLPAEKKLFALVPNDDGDVSLAVGGVSVDVSYNNLLPEDEGQEQLKRITQQQDPLINGIAVKLAFHF</sequence>
<dbReference type="EMBL" id="AP027151">
    <property type="protein sequence ID" value="BDV41983.1"/>
    <property type="molecule type" value="Genomic_DNA"/>
</dbReference>
<protein>
    <submittedName>
        <fullName evidence="1">Uncharacterized protein</fullName>
    </submittedName>
</protein>
<proteinExistence type="predicted"/>
<dbReference type="RefSeq" id="WP_282002159.1">
    <property type="nucleotide sequence ID" value="NZ_AP027151.1"/>
</dbReference>
<evidence type="ECO:0000313" key="1">
    <source>
        <dbReference type="EMBL" id="BDV41983.1"/>
    </source>
</evidence>
<organism evidence="1 2">
    <name type="scientific">Geotalea uraniireducens</name>
    <dbReference type="NCBI Taxonomy" id="351604"/>
    <lineage>
        <taxon>Bacteria</taxon>
        <taxon>Pseudomonadati</taxon>
        <taxon>Thermodesulfobacteriota</taxon>
        <taxon>Desulfuromonadia</taxon>
        <taxon>Geobacterales</taxon>
        <taxon>Geobacteraceae</taxon>
        <taxon>Geotalea</taxon>
    </lineage>
</organism>
<accession>A0ABM8EHN2</accession>
<reference evidence="1 2" key="1">
    <citation type="submission" date="2022-12" db="EMBL/GenBank/DDBJ databases">
        <title>Polyphasic characterization of Geotalea uranireducens NIT-SL11 newly isolated from a complex of sewage sludge and microbially reduced graphene oxide.</title>
        <authorList>
            <person name="Xie L."/>
            <person name="Yoshida N."/>
            <person name="Meng L."/>
        </authorList>
    </citation>
    <scope>NUCLEOTIDE SEQUENCE [LARGE SCALE GENOMIC DNA]</scope>
    <source>
        <strain evidence="1 2">NIT-SL11</strain>
    </source>
</reference>
<dbReference type="Proteomes" id="UP001317705">
    <property type="component" value="Chromosome"/>
</dbReference>